<gene>
    <name evidence="2" type="ORF">MCB1EB_0201</name>
</gene>
<dbReference type="EMBL" id="AP018150">
    <property type="protein sequence ID" value="BBE08362.1"/>
    <property type="molecule type" value="Genomic_DNA"/>
</dbReference>
<accession>A0A2Z6ESI8</accession>
<protein>
    <submittedName>
        <fullName evidence="2">Structural maintenance of chromosomes protein</fullName>
    </submittedName>
</protein>
<evidence type="ECO:0000313" key="3">
    <source>
        <dbReference type="Proteomes" id="UP000282597"/>
    </source>
</evidence>
<feature type="compositionally biased region" description="Polar residues" evidence="1">
    <location>
        <begin position="29"/>
        <end position="38"/>
    </location>
</feature>
<dbReference type="RefSeq" id="WP_045363536.1">
    <property type="nucleotide sequence ID" value="NZ_AP018150.1"/>
</dbReference>
<evidence type="ECO:0000313" key="2">
    <source>
        <dbReference type="EMBL" id="BBE08362.1"/>
    </source>
</evidence>
<feature type="region of interest" description="Disordered" evidence="1">
    <location>
        <begin position="7"/>
        <end position="44"/>
    </location>
</feature>
<dbReference type="AlphaFoldDB" id="A0A2Z6ESI8"/>
<name>A0A2Z6ESI8_9BURK</name>
<organism evidence="2 3">
    <name type="scientific">Mycoavidus cysteinexigens</name>
    <dbReference type="NCBI Taxonomy" id="1553431"/>
    <lineage>
        <taxon>Bacteria</taxon>
        <taxon>Pseudomonadati</taxon>
        <taxon>Pseudomonadota</taxon>
        <taxon>Betaproteobacteria</taxon>
        <taxon>Burkholderiales</taxon>
        <taxon>Burkholderiaceae</taxon>
        <taxon>Mycoavidus</taxon>
    </lineage>
</organism>
<feature type="compositionally biased region" description="Basic and acidic residues" evidence="1">
    <location>
        <begin position="19"/>
        <end position="28"/>
    </location>
</feature>
<dbReference type="KEGG" id="mcys:MCB1EB_0201"/>
<feature type="region of interest" description="Disordered" evidence="1">
    <location>
        <begin position="412"/>
        <end position="441"/>
    </location>
</feature>
<proteinExistence type="predicted"/>
<sequence length="441" mass="50026">MQIENCLRTVQSVPSQPNRPDEIDRNSSEESAFNQPINIPQDAPQPLDQHRVNSVENIDHSQQVDQATQQVEQTKSSIFNHLASISESVNRITAKFRQLEPKFLYLAPLPVCAFAALYRLYTVNFLEQKFDNQSAQMPDGLLKQVEQIMLPSKLIDGHTLNPLDLAKTLFNRIPEQINQLEPKVLQLISPAHTAYLNFAVAISASLFIWSQFKNQSKQIKNLEVKEKEHFELTQNLRQQIEILKDELETRTEKEILDNALKENIDVAHHYAATLKRLRPLIMNTKSKTDALEKGISELSANLQNSQATQSQRIENLERESTLRKDEISQLTDGLRESSSEIEKIRAAEAEILMQSEEINDLQKLCQLMGGIVQNLITHQQEESEAAPIVQNMSNVTDARWLSELVERMSSLRQKSDWGSWDGSQQSSSSRGSPTGSPPPSQ</sequence>
<keyword evidence="3" id="KW-1185">Reference proteome</keyword>
<feature type="compositionally biased region" description="Polar residues" evidence="1">
    <location>
        <begin position="8"/>
        <end position="18"/>
    </location>
</feature>
<feature type="compositionally biased region" description="Low complexity" evidence="1">
    <location>
        <begin position="416"/>
        <end position="434"/>
    </location>
</feature>
<reference evidence="2 3" key="1">
    <citation type="journal article" date="2018" name="Microbes Environ.">
        <title>Comparative Genomic Insights into Endofungal Lifestyles of Two Bacterial Endosymbionts, Mycoavidus cysteinexigens and Burkholderia rhizoxinica.</title>
        <authorList>
            <person name="Sharmin D."/>
            <person name="Guo Y."/>
            <person name="Nishizawa T."/>
            <person name="Ohshima S."/>
            <person name="Sato Y."/>
            <person name="Takashima Y."/>
            <person name="Narisawa K."/>
            <person name="Ohta H."/>
        </authorList>
    </citation>
    <scope>NUCLEOTIDE SEQUENCE [LARGE SCALE GENOMIC DNA]</scope>
    <source>
        <strain evidence="2 3">B1-EB</strain>
    </source>
</reference>
<dbReference type="Proteomes" id="UP000282597">
    <property type="component" value="Chromosome"/>
</dbReference>
<evidence type="ECO:0000256" key="1">
    <source>
        <dbReference type="SAM" id="MobiDB-lite"/>
    </source>
</evidence>